<protein>
    <submittedName>
        <fullName evidence="1">Uncharacterized protein</fullName>
    </submittedName>
</protein>
<sequence>MTVQWKIVDAIGDLVMSAESIAHEAERQRTTPVRIARAEAKMLSDPISGEVFAVKA</sequence>
<reference evidence="1" key="1">
    <citation type="journal article" date="2015" name="Nature">
        <title>Complex archaea that bridge the gap between prokaryotes and eukaryotes.</title>
        <authorList>
            <person name="Spang A."/>
            <person name="Saw J.H."/>
            <person name="Jorgensen S.L."/>
            <person name="Zaremba-Niedzwiedzka K."/>
            <person name="Martijn J."/>
            <person name="Lind A.E."/>
            <person name="van Eijk R."/>
            <person name="Schleper C."/>
            <person name="Guy L."/>
            <person name="Ettema T.J."/>
        </authorList>
    </citation>
    <scope>NUCLEOTIDE SEQUENCE</scope>
</reference>
<accession>A0A0F9G1S1</accession>
<evidence type="ECO:0000313" key="1">
    <source>
        <dbReference type="EMBL" id="KKL63495.1"/>
    </source>
</evidence>
<proteinExistence type="predicted"/>
<name>A0A0F9G1S1_9ZZZZ</name>
<comment type="caution">
    <text evidence="1">The sequence shown here is derived from an EMBL/GenBank/DDBJ whole genome shotgun (WGS) entry which is preliminary data.</text>
</comment>
<dbReference type="EMBL" id="LAZR01028148">
    <property type="protein sequence ID" value="KKL63495.1"/>
    <property type="molecule type" value="Genomic_DNA"/>
</dbReference>
<gene>
    <name evidence="1" type="ORF">LCGC14_2174510</name>
</gene>
<dbReference type="AlphaFoldDB" id="A0A0F9G1S1"/>
<organism evidence="1">
    <name type="scientific">marine sediment metagenome</name>
    <dbReference type="NCBI Taxonomy" id="412755"/>
    <lineage>
        <taxon>unclassified sequences</taxon>
        <taxon>metagenomes</taxon>
        <taxon>ecological metagenomes</taxon>
    </lineage>
</organism>